<evidence type="ECO:0000256" key="2">
    <source>
        <dbReference type="SAM" id="MobiDB-lite"/>
    </source>
</evidence>
<evidence type="ECO:0000313" key="5">
    <source>
        <dbReference type="Proteomes" id="UP000216074"/>
    </source>
</evidence>
<evidence type="ECO:0000256" key="1">
    <source>
        <dbReference type="ARBA" id="ARBA00008061"/>
    </source>
</evidence>
<dbReference type="Gene3D" id="3.20.20.80">
    <property type="entry name" value="Glycosidases"/>
    <property type="match status" value="2"/>
</dbReference>
<dbReference type="EMBL" id="MWWY01000031">
    <property type="protein sequence ID" value="OZG63723.1"/>
    <property type="molecule type" value="Genomic_DNA"/>
</dbReference>
<dbReference type="AlphaFoldDB" id="A0A261FXQ9"/>
<organism evidence="4 5">
    <name type="scientific">Bifidobacterium hapali</name>
    <dbReference type="NCBI Taxonomy" id="1630172"/>
    <lineage>
        <taxon>Bacteria</taxon>
        <taxon>Bacillati</taxon>
        <taxon>Actinomycetota</taxon>
        <taxon>Actinomycetes</taxon>
        <taxon>Bifidobacteriales</taxon>
        <taxon>Bifidobacteriaceae</taxon>
        <taxon>Bifidobacterium</taxon>
    </lineage>
</organism>
<comment type="caution">
    <text evidence="4">The sequence shown here is derived from an EMBL/GenBank/DDBJ whole genome shotgun (WGS) entry which is preliminary data.</text>
</comment>
<feature type="region of interest" description="Disordered" evidence="2">
    <location>
        <begin position="1"/>
        <end position="23"/>
    </location>
</feature>
<dbReference type="Pfam" id="PF00128">
    <property type="entry name" value="Alpha-amylase"/>
    <property type="match status" value="2"/>
</dbReference>
<dbReference type="InterPro" id="IPR045857">
    <property type="entry name" value="O16G_dom_2"/>
</dbReference>
<accession>A0A261FXQ9</accession>
<dbReference type="SUPFAM" id="SSF51011">
    <property type="entry name" value="Glycosyl hydrolase domain"/>
    <property type="match status" value="1"/>
</dbReference>
<protein>
    <submittedName>
        <fullName evidence="4">Alpha-amylase</fullName>
    </submittedName>
</protein>
<evidence type="ECO:0000259" key="3">
    <source>
        <dbReference type="SMART" id="SM00642"/>
    </source>
</evidence>
<reference evidence="4 5" key="1">
    <citation type="journal article" date="2017" name="BMC Genomics">
        <title>Comparative genomic and phylogenomic analyses of the Bifidobacteriaceae family.</title>
        <authorList>
            <person name="Lugli G.A."/>
            <person name="Milani C."/>
            <person name="Turroni F."/>
            <person name="Duranti S."/>
            <person name="Mancabelli L."/>
            <person name="Mangifesta M."/>
            <person name="Ferrario C."/>
            <person name="Modesto M."/>
            <person name="Mattarelli P."/>
            <person name="Jiri K."/>
            <person name="van Sinderen D."/>
            <person name="Ventura M."/>
        </authorList>
    </citation>
    <scope>NUCLEOTIDE SEQUENCE [LARGE SCALE GENOMIC DNA]</scope>
    <source>
        <strain evidence="4 5">DSM 100202</strain>
    </source>
</reference>
<dbReference type="InterPro" id="IPR017853">
    <property type="entry name" value="GH"/>
</dbReference>
<gene>
    <name evidence="4" type="ORF">BHAP_1632</name>
</gene>
<dbReference type="PANTHER" id="PTHR10357:SF179">
    <property type="entry name" value="NEUTRAL AND BASIC AMINO ACID TRANSPORT PROTEIN RBAT"/>
    <property type="match status" value="1"/>
</dbReference>
<dbReference type="RefSeq" id="WP_094730225.1">
    <property type="nucleotide sequence ID" value="NZ_MWWY01000031.1"/>
</dbReference>
<evidence type="ECO:0000313" key="4">
    <source>
        <dbReference type="EMBL" id="OZG63723.1"/>
    </source>
</evidence>
<keyword evidence="5" id="KW-1185">Reference proteome</keyword>
<dbReference type="OrthoDB" id="9043248at2"/>
<dbReference type="GO" id="GO:0009313">
    <property type="term" value="P:oligosaccharide catabolic process"/>
    <property type="evidence" value="ECO:0007669"/>
    <property type="project" value="TreeGrafter"/>
</dbReference>
<feature type="domain" description="Glycosyl hydrolase family 13 catalytic" evidence="3">
    <location>
        <begin position="36"/>
        <end position="414"/>
    </location>
</feature>
<dbReference type="SUPFAM" id="SSF51445">
    <property type="entry name" value="(Trans)glycosidases"/>
    <property type="match status" value="1"/>
</dbReference>
<comment type="similarity">
    <text evidence="1">Belongs to the glycosyl hydrolase 13 family.</text>
</comment>
<dbReference type="GO" id="GO:0004556">
    <property type="term" value="F:alpha-amylase activity"/>
    <property type="evidence" value="ECO:0007669"/>
    <property type="project" value="TreeGrafter"/>
</dbReference>
<dbReference type="Gene3D" id="3.90.400.10">
    <property type="entry name" value="Oligo-1,6-glucosidase, Domain 2"/>
    <property type="match status" value="1"/>
</dbReference>
<dbReference type="Proteomes" id="UP000216074">
    <property type="component" value="Unassembled WGS sequence"/>
</dbReference>
<proteinExistence type="inferred from homology"/>
<dbReference type="PANTHER" id="PTHR10357">
    <property type="entry name" value="ALPHA-AMYLASE FAMILY MEMBER"/>
    <property type="match status" value="1"/>
</dbReference>
<sequence>MYESRHTAEPTAPHRTPRTGDAADDRGWLSTAVFYEIYPQSFADSDGDGIGDIQGIIDHLDYVRNLGCNALWLNPLFDSPFKDAGYDVRDYTRVAPRYGTNNDLIALFAAAHERGMHVLLDLVPGHTSEEHPWFRASAQPDPADRDGLSDRYIWTDSWIAGSDGLPFIGGETPRDGTYIINFFKCQPALDYGFARPRAAWQHAALGPEALATCDAMVDVMRFWLSRGADGFRVDMADSLVKHDDEGKPYTIRTWRYMFSKIRPEFPAAAFVSEWGRPYESMQAGFDMDFYLDWRWDGKPNGYNMLLRNTDDPFVHDGDLSYFNADSGAPIKPFLDQYLPQLHDCERAGGRFDLISCNHDTRRFAPRLTERERKIAFGMLLTMPGCPFVYYGDEIGMRYRDLPTKEGGYTRTGSRTPMQWDGGLPNLGFSDGLPENLYLPVESLDDDDRAPRVGQSDAAAGIPTVASESGRADSLYHWVKALLAFRAESAALRSDAGFEPVAAPGHGRAFAYLRTPRRSSSGSSAAVLVAMNPGRETETVTLPPEFAAQSPATRLALGDPTVDGVTVTLPPQSFAVLG</sequence>
<dbReference type="SMART" id="SM00642">
    <property type="entry name" value="Aamy"/>
    <property type="match status" value="1"/>
</dbReference>
<dbReference type="InterPro" id="IPR006047">
    <property type="entry name" value="GH13_cat_dom"/>
</dbReference>
<name>A0A261FXQ9_9BIFI</name>